<name>A0A1M7YU96_9VIBR</name>
<dbReference type="PANTHER" id="PTHR32089:SF119">
    <property type="entry name" value="METHYL-ACCEPTING CHEMOTAXIS PROTEIN CTPL"/>
    <property type="match status" value="1"/>
</dbReference>
<comment type="similarity">
    <text evidence="7">Belongs to the methyl-accepting chemotaxis (MCP) protein family.</text>
</comment>
<protein>
    <submittedName>
        <fullName evidence="12">Methyl-accepting chemotaxis protein PctB</fullName>
    </submittedName>
</protein>
<dbReference type="InterPro" id="IPR004089">
    <property type="entry name" value="MCPsignal_dom"/>
</dbReference>
<feature type="domain" description="HAMP" evidence="11">
    <location>
        <begin position="224"/>
        <end position="278"/>
    </location>
</feature>
<feature type="domain" description="Methyl-accepting transducer" evidence="10">
    <location>
        <begin position="283"/>
        <end position="519"/>
    </location>
</feature>
<dbReference type="GO" id="GO:0006935">
    <property type="term" value="P:chemotaxis"/>
    <property type="evidence" value="ECO:0007669"/>
    <property type="project" value="InterPro"/>
</dbReference>
<dbReference type="SMART" id="SM00304">
    <property type="entry name" value="HAMP"/>
    <property type="match status" value="1"/>
</dbReference>
<keyword evidence="2" id="KW-1003">Cell membrane</keyword>
<dbReference type="Pfam" id="PF17200">
    <property type="entry name" value="sCache_2"/>
    <property type="match status" value="1"/>
</dbReference>
<dbReference type="Pfam" id="PF00015">
    <property type="entry name" value="MCPsignal"/>
    <property type="match status" value="1"/>
</dbReference>
<keyword evidence="13" id="KW-1185">Reference proteome</keyword>
<evidence type="ECO:0000256" key="8">
    <source>
        <dbReference type="PROSITE-ProRule" id="PRU00284"/>
    </source>
</evidence>
<evidence type="ECO:0000256" key="5">
    <source>
        <dbReference type="ARBA" id="ARBA00023136"/>
    </source>
</evidence>
<evidence type="ECO:0000313" key="13">
    <source>
        <dbReference type="Proteomes" id="UP000184600"/>
    </source>
</evidence>
<evidence type="ECO:0000256" key="3">
    <source>
        <dbReference type="ARBA" id="ARBA00022692"/>
    </source>
</evidence>
<dbReference type="Gene3D" id="1.10.287.950">
    <property type="entry name" value="Methyl-accepting chemotaxis protein"/>
    <property type="match status" value="1"/>
</dbReference>
<evidence type="ECO:0000256" key="1">
    <source>
        <dbReference type="ARBA" id="ARBA00004651"/>
    </source>
</evidence>
<keyword evidence="3 9" id="KW-0812">Transmembrane</keyword>
<dbReference type="EMBL" id="FRFG01000021">
    <property type="protein sequence ID" value="SHO56165.1"/>
    <property type="molecule type" value="Genomic_DNA"/>
</dbReference>
<dbReference type="PROSITE" id="PS50111">
    <property type="entry name" value="CHEMOTAXIS_TRANSDUC_2"/>
    <property type="match status" value="1"/>
</dbReference>
<dbReference type="GO" id="GO:0007165">
    <property type="term" value="P:signal transduction"/>
    <property type="evidence" value="ECO:0007669"/>
    <property type="project" value="UniProtKB-KW"/>
</dbReference>
<comment type="subcellular location">
    <subcellularLocation>
        <location evidence="1">Cell membrane</location>
        <topology evidence="1">Multi-pass membrane protein</topology>
    </subcellularLocation>
</comment>
<dbReference type="InterPro" id="IPR004090">
    <property type="entry name" value="Chemotax_Me-accpt_rcpt"/>
</dbReference>
<evidence type="ECO:0000256" key="4">
    <source>
        <dbReference type="ARBA" id="ARBA00022989"/>
    </source>
</evidence>
<dbReference type="Proteomes" id="UP000184600">
    <property type="component" value="Unassembled WGS sequence"/>
</dbReference>
<evidence type="ECO:0000259" key="10">
    <source>
        <dbReference type="PROSITE" id="PS50111"/>
    </source>
</evidence>
<dbReference type="Gene3D" id="3.30.450.20">
    <property type="entry name" value="PAS domain"/>
    <property type="match status" value="1"/>
</dbReference>
<dbReference type="GO" id="GO:0004888">
    <property type="term" value="F:transmembrane signaling receptor activity"/>
    <property type="evidence" value="ECO:0007669"/>
    <property type="project" value="InterPro"/>
</dbReference>
<reference evidence="13" key="1">
    <citation type="submission" date="2016-12" db="EMBL/GenBank/DDBJ databases">
        <authorList>
            <person name="Rodrigo-Torres L."/>
            <person name="Arahal R.D."/>
            <person name="Lucena T."/>
        </authorList>
    </citation>
    <scope>NUCLEOTIDE SEQUENCE [LARGE SCALE GENOMIC DNA]</scope>
</reference>
<dbReference type="CDD" id="cd11386">
    <property type="entry name" value="MCP_signal"/>
    <property type="match status" value="1"/>
</dbReference>
<dbReference type="PROSITE" id="PS50885">
    <property type="entry name" value="HAMP"/>
    <property type="match status" value="1"/>
</dbReference>
<dbReference type="OrthoDB" id="2489132at2"/>
<dbReference type="SMART" id="SM00283">
    <property type="entry name" value="MA"/>
    <property type="match status" value="1"/>
</dbReference>
<organism evidence="12 13">
    <name type="scientific">Vibrio quintilis</name>
    <dbReference type="NCBI Taxonomy" id="1117707"/>
    <lineage>
        <taxon>Bacteria</taxon>
        <taxon>Pseudomonadati</taxon>
        <taxon>Pseudomonadota</taxon>
        <taxon>Gammaproteobacteria</taxon>
        <taxon>Vibrionales</taxon>
        <taxon>Vibrionaceae</taxon>
        <taxon>Vibrio</taxon>
    </lineage>
</organism>
<evidence type="ECO:0000256" key="9">
    <source>
        <dbReference type="SAM" id="Phobius"/>
    </source>
</evidence>
<dbReference type="FunFam" id="1.10.287.950:FF:000001">
    <property type="entry name" value="Methyl-accepting chemotaxis sensory transducer"/>
    <property type="match status" value="1"/>
</dbReference>
<dbReference type="SMART" id="SM01049">
    <property type="entry name" value="Cache_2"/>
    <property type="match status" value="1"/>
</dbReference>
<feature type="transmembrane region" description="Helical" evidence="9">
    <location>
        <begin position="201"/>
        <end position="223"/>
    </location>
</feature>
<dbReference type="SUPFAM" id="SSF58104">
    <property type="entry name" value="Methyl-accepting chemotaxis protein (MCP) signaling domain"/>
    <property type="match status" value="1"/>
</dbReference>
<dbReference type="PANTHER" id="PTHR32089">
    <property type="entry name" value="METHYL-ACCEPTING CHEMOTAXIS PROTEIN MCPB"/>
    <property type="match status" value="1"/>
</dbReference>
<dbReference type="AlphaFoldDB" id="A0A1M7YU96"/>
<dbReference type="InterPro" id="IPR033480">
    <property type="entry name" value="sCache_2"/>
</dbReference>
<sequence length="555" mass="61094">MPSISIKSRLYILLFVPLILLTLGMAYLTNIKIAELSQMQIQDVRKQMVTLKEDTLKAYIEIIDSSLTTLKKQNASREEVINKLSKIKYGRKGYIFGYDSKGNRVFQGDTNKDIGKNFWHAQDSKNNRFIQDIIRNGKNGGGFSHYFFPKPGETVAKEKLSYSIYESQWDIVIGTGFYIDDIDDTVAMMQQLSDDKSRESFISVISLCAGIAVIVGLFGFFIVRSILSPLQQFDHSIAEFAKGNADLTARMNTFTLPEFHSLSTNFNQFVASLQSIVKNVTESSVEISGETRTMTEQANEADHVALKQREETEQVATAMTEMTTTANEISQNAHQAAQSAQTVDDRARDAMQTVSSAVDSVGNLAGQIDQANSIVSRLAGNVKDISTSLDVIQDIAEQTNLLALNAAIEAARAGEQGRGFAVVADEVRQLASRTQKSTREITDILEQLKIATDEAVSAMNQSKDQSEQTVTQANSAGQALQDIISAIEIIMDMNSLIATATEEQNHVGQDISKRIVTISDQSHQSAALTNNTRSSSDKLSHLAENLKGLIDKFIV</sequence>
<proteinExistence type="inferred from homology"/>
<accession>A0A1M7YU96</accession>
<dbReference type="PRINTS" id="PR00260">
    <property type="entry name" value="CHEMTRNSDUCR"/>
</dbReference>
<evidence type="ECO:0000259" key="11">
    <source>
        <dbReference type="PROSITE" id="PS50885"/>
    </source>
</evidence>
<gene>
    <name evidence="12" type="primary">pctB_5</name>
    <name evidence="12" type="ORF">VQ7734_01934</name>
</gene>
<evidence type="ECO:0000256" key="7">
    <source>
        <dbReference type="ARBA" id="ARBA00029447"/>
    </source>
</evidence>
<evidence type="ECO:0000256" key="6">
    <source>
        <dbReference type="ARBA" id="ARBA00023224"/>
    </source>
</evidence>
<dbReference type="RefSeq" id="WP_073581868.1">
    <property type="nucleotide sequence ID" value="NZ_AP024897.1"/>
</dbReference>
<dbReference type="InterPro" id="IPR003660">
    <property type="entry name" value="HAMP_dom"/>
</dbReference>
<dbReference type="Pfam" id="PF00672">
    <property type="entry name" value="HAMP"/>
    <property type="match status" value="1"/>
</dbReference>
<evidence type="ECO:0000256" key="2">
    <source>
        <dbReference type="ARBA" id="ARBA00022475"/>
    </source>
</evidence>
<evidence type="ECO:0000313" key="12">
    <source>
        <dbReference type="EMBL" id="SHO56165.1"/>
    </source>
</evidence>
<keyword evidence="4 9" id="KW-1133">Transmembrane helix</keyword>
<keyword evidence="5 9" id="KW-0472">Membrane</keyword>
<keyword evidence="6 8" id="KW-0807">Transducer</keyword>
<dbReference type="STRING" id="1117707.VQ7734_01934"/>
<dbReference type="GO" id="GO:0005886">
    <property type="term" value="C:plasma membrane"/>
    <property type="evidence" value="ECO:0007669"/>
    <property type="project" value="UniProtKB-SubCell"/>
</dbReference>